<organism evidence="2">
    <name type="scientific">Graphocephala atropunctata</name>
    <dbReference type="NCBI Taxonomy" id="36148"/>
    <lineage>
        <taxon>Eukaryota</taxon>
        <taxon>Metazoa</taxon>
        <taxon>Ecdysozoa</taxon>
        <taxon>Arthropoda</taxon>
        <taxon>Hexapoda</taxon>
        <taxon>Insecta</taxon>
        <taxon>Pterygota</taxon>
        <taxon>Neoptera</taxon>
        <taxon>Paraneoptera</taxon>
        <taxon>Hemiptera</taxon>
        <taxon>Auchenorrhyncha</taxon>
        <taxon>Membracoidea</taxon>
        <taxon>Cicadellidae</taxon>
        <taxon>Cicadellinae</taxon>
        <taxon>Cicadellini</taxon>
        <taxon>Graphocephala</taxon>
    </lineage>
</organism>
<sequence length="525" mass="60776">MGEMEEVVLQNSKGAPYMSFVLDVEVVLKTKKGVMQANLAESKVKSESKVPTTKEQEDKPVKPKEENKNILTPKPEKKKNVTSPPPQKEDLRIYTATMDPNNIFVEQRKFLPEVKSSNRLEDERSTSVKQSELAIAPEIENRKKSRAKHNIKKNIKKVDRKSKVFKGKIEKIDFLECNRIFMCNYFKIQNHKLPNTRENGQSQNEPNTITSNTQVVDRNCKFVSNPKSIFTTFDTLVNNIKKSKLLTKSGTVSFMVTEIPQRNSKTGDCANINSKNCLKHLPIANLKRKDNTNTSWLSLNYFKTGNCSSYGQHKKYCSKRYTSCQNVFSNNVQLFHKTIIQRNKSLPNNYYVQELSGYKISHKITEEFSVCYNLNEGKNKTSVKSYVPKNITNYITDNIYKDLAGFEVKFVHDSQTFSRPNIYRETRSKYTSKKHKLKGVTSICEISNVKQEFIPLRSKSLNHVNLLYKESNSGKLESSRVNNHITILQNFDHITMNKPKKKRSIWKIINSCLFKCFMKQYDWKS</sequence>
<dbReference type="EMBL" id="GEBQ01007692">
    <property type="protein sequence ID" value="JAT32285.1"/>
    <property type="molecule type" value="Transcribed_RNA"/>
</dbReference>
<protein>
    <submittedName>
        <fullName evidence="2">Uncharacterized protein</fullName>
    </submittedName>
</protein>
<proteinExistence type="predicted"/>
<dbReference type="AlphaFoldDB" id="A0A1B6M8M4"/>
<evidence type="ECO:0000256" key="1">
    <source>
        <dbReference type="SAM" id="MobiDB-lite"/>
    </source>
</evidence>
<accession>A0A1B6M8M4</accession>
<reference evidence="2" key="1">
    <citation type="submission" date="2015-11" db="EMBL/GenBank/DDBJ databases">
        <title>De novo transcriptome assembly of four potential Pierce s Disease insect vectors from Arizona vineyards.</title>
        <authorList>
            <person name="Tassone E.E."/>
        </authorList>
    </citation>
    <scope>NUCLEOTIDE SEQUENCE</scope>
</reference>
<gene>
    <name evidence="2" type="ORF">g.50797</name>
</gene>
<name>A0A1B6M8M4_9HEMI</name>
<feature type="compositionally biased region" description="Basic and acidic residues" evidence="1">
    <location>
        <begin position="42"/>
        <end position="79"/>
    </location>
</feature>
<evidence type="ECO:0000313" key="2">
    <source>
        <dbReference type="EMBL" id="JAT32285.1"/>
    </source>
</evidence>
<feature type="region of interest" description="Disordered" evidence="1">
    <location>
        <begin position="40"/>
        <end position="90"/>
    </location>
</feature>